<reference evidence="1 2" key="1">
    <citation type="journal article" date="2016" name="Proc. Natl. Acad. Sci. U.S.A.">
        <title>Lipid metabolic changes in an early divergent fungus govern the establishment of a mutualistic symbiosis with endobacteria.</title>
        <authorList>
            <person name="Lastovetsky O.A."/>
            <person name="Gaspar M.L."/>
            <person name="Mondo S.J."/>
            <person name="LaButti K.M."/>
            <person name="Sandor L."/>
            <person name="Grigoriev I.V."/>
            <person name="Henry S.A."/>
            <person name="Pawlowska T.E."/>
        </authorList>
    </citation>
    <scope>NUCLEOTIDE SEQUENCE [LARGE SCALE GENOMIC DNA]</scope>
    <source>
        <strain evidence="1 2">ATCC 11559</strain>
    </source>
</reference>
<gene>
    <name evidence="1" type="ORF">BCV71DRAFT_238775</name>
</gene>
<dbReference type="Proteomes" id="UP000242381">
    <property type="component" value="Unassembled WGS sequence"/>
</dbReference>
<protein>
    <submittedName>
        <fullName evidence="1">Uncharacterized protein</fullName>
    </submittedName>
</protein>
<organism evidence="1 2">
    <name type="scientific">Rhizopus microsporus</name>
    <dbReference type="NCBI Taxonomy" id="58291"/>
    <lineage>
        <taxon>Eukaryota</taxon>
        <taxon>Fungi</taxon>
        <taxon>Fungi incertae sedis</taxon>
        <taxon>Mucoromycota</taxon>
        <taxon>Mucoromycotina</taxon>
        <taxon>Mucoromycetes</taxon>
        <taxon>Mucorales</taxon>
        <taxon>Mucorineae</taxon>
        <taxon>Rhizopodaceae</taxon>
        <taxon>Rhizopus</taxon>
    </lineage>
</organism>
<accession>A0A1X0RPX2</accession>
<proteinExistence type="predicted"/>
<name>A0A1X0RPX2_RHIZD</name>
<evidence type="ECO:0000313" key="1">
    <source>
        <dbReference type="EMBL" id="ORE14049.1"/>
    </source>
</evidence>
<dbReference type="EMBL" id="KV921494">
    <property type="protein sequence ID" value="ORE14049.1"/>
    <property type="molecule type" value="Genomic_DNA"/>
</dbReference>
<evidence type="ECO:0000313" key="2">
    <source>
        <dbReference type="Proteomes" id="UP000242381"/>
    </source>
</evidence>
<sequence>MISLSLQVSEHLYVINPLVNIGYQGCSIALAHDIQQHKIESPKVQATTAIYPIYLSTIDRVACGTMPLAITLSTLMISNSCKAEKVPAKFSFNISLRMNELQLSAVFMIKEFINLLYTKTNGILLHLETRHFHISFFPGYSTIRVRKSSNPSVSQQRNTSGVNVTAIVIKLMHMLTPGKKLELWSMVSIVFRVFGTFNVEVSFESNKRMPCHTMSPFNSSNYSPP</sequence>
<dbReference type="AlphaFoldDB" id="A0A1X0RPX2"/>